<evidence type="ECO:0000313" key="3">
    <source>
        <dbReference type="Proteomes" id="UP000008022"/>
    </source>
</evidence>
<feature type="region of interest" description="Disordered" evidence="1">
    <location>
        <begin position="235"/>
        <end position="256"/>
    </location>
</feature>
<evidence type="ECO:0000256" key="1">
    <source>
        <dbReference type="SAM" id="MobiDB-lite"/>
    </source>
</evidence>
<feature type="region of interest" description="Disordered" evidence="1">
    <location>
        <begin position="33"/>
        <end position="112"/>
    </location>
</feature>
<feature type="region of interest" description="Disordered" evidence="1">
    <location>
        <begin position="141"/>
        <end position="181"/>
    </location>
</feature>
<reference evidence="2" key="2">
    <citation type="submission" date="2015-06" db="UniProtKB">
        <authorList>
            <consortium name="EnsemblPlants"/>
        </authorList>
    </citation>
    <scope>IDENTIFICATION</scope>
</reference>
<dbReference type="Gramene" id="ORUFI06G00010.1">
    <property type="protein sequence ID" value="ORUFI06G00010.1"/>
    <property type="gene ID" value="ORUFI06G00010"/>
</dbReference>
<protein>
    <submittedName>
        <fullName evidence="2">Uncharacterized protein</fullName>
    </submittedName>
</protein>
<sequence>MANQTQTVEELLQQMRRRYQIYQMQQMQRQCQESHSGRVVTTDATSVPNIPDATDATTMSGVTSMSPTAGARSDASPEPESESESGVPNIGTEDPCQNAVQIPEDNNNQVNVRPNESHLKVTRSSAQEVTKLQVSLLTRKMVFARSPEKDEKQRPGRNQAPSQSTDKKDGTLQPNSGANRTITMIITSSEFTPEDAARIPKRTDHVPKDCQLNAVIAKTKKEQGTTVQPIRQPMAVDNNSLNPSTLSPTTTPVEANHGRSNVARELPKCIIRSLHPEAKQGTVKGRIVPPATASSLQHQRQQGKQCQENNSSLQLQRGSTLLRQHPQQVLSAPGHPTAVSSSNSPCRRTPPPFPRRRRRPFIFRRRFGHR</sequence>
<dbReference type="EnsemblPlants" id="ORUFI06G00010.1">
    <property type="protein sequence ID" value="ORUFI06G00010.1"/>
    <property type="gene ID" value="ORUFI06G00010"/>
</dbReference>
<dbReference type="Proteomes" id="UP000008022">
    <property type="component" value="Unassembled WGS sequence"/>
</dbReference>
<feature type="compositionally biased region" description="Low complexity" evidence="1">
    <location>
        <begin position="238"/>
        <end position="252"/>
    </location>
</feature>
<evidence type="ECO:0000313" key="2">
    <source>
        <dbReference type="EnsemblPlants" id="ORUFI06G00010.1"/>
    </source>
</evidence>
<reference evidence="3" key="1">
    <citation type="submission" date="2013-06" db="EMBL/GenBank/DDBJ databases">
        <authorList>
            <person name="Zhao Q."/>
        </authorList>
    </citation>
    <scope>NUCLEOTIDE SEQUENCE</scope>
    <source>
        <strain evidence="3">cv. W1943</strain>
    </source>
</reference>
<dbReference type="HOGENOM" id="CLU_748827_0_0_1"/>
<organism evidence="2 3">
    <name type="scientific">Oryza rufipogon</name>
    <name type="common">Brownbeard rice</name>
    <name type="synonym">Asian wild rice</name>
    <dbReference type="NCBI Taxonomy" id="4529"/>
    <lineage>
        <taxon>Eukaryota</taxon>
        <taxon>Viridiplantae</taxon>
        <taxon>Streptophyta</taxon>
        <taxon>Embryophyta</taxon>
        <taxon>Tracheophyta</taxon>
        <taxon>Spermatophyta</taxon>
        <taxon>Magnoliopsida</taxon>
        <taxon>Liliopsida</taxon>
        <taxon>Poales</taxon>
        <taxon>Poaceae</taxon>
        <taxon>BOP clade</taxon>
        <taxon>Oryzoideae</taxon>
        <taxon>Oryzeae</taxon>
        <taxon>Oryzinae</taxon>
        <taxon>Oryza</taxon>
    </lineage>
</organism>
<keyword evidence="3" id="KW-1185">Reference proteome</keyword>
<proteinExistence type="predicted"/>
<feature type="region of interest" description="Disordered" evidence="1">
    <location>
        <begin position="325"/>
        <end position="370"/>
    </location>
</feature>
<feature type="region of interest" description="Disordered" evidence="1">
    <location>
        <begin position="292"/>
        <end position="311"/>
    </location>
</feature>
<feature type="compositionally biased region" description="Basic residues" evidence="1">
    <location>
        <begin position="354"/>
        <end position="370"/>
    </location>
</feature>
<dbReference type="AlphaFoldDB" id="A0A0E0PSA5"/>
<accession>A0A0E0PSA5</accession>
<feature type="compositionally biased region" description="Polar residues" evidence="1">
    <location>
        <begin position="172"/>
        <end position="181"/>
    </location>
</feature>
<feature type="compositionally biased region" description="Polar residues" evidence="1">
    <location>
        <begin position="55"/>
        <end position="67"/>
    </location>
</feature>
<feature type="compositionally biased region" description="Polar residues" evidence="1">
    <location>
        <begin position="98"/>
        <end position="112"/>
    </location>
</feature>
<name>A0A0E0PSA5_ORYRU</name>